<proteinExistence type="inferred from homology"/>
<dbReference type="Gene3D" id="1.10.1200.10">
    <property type="entry name" value="ACP-like"/>
    <property type="match status" value="1"/>
</dbReference>
<evidence type="ECO:0000256" key="3">
    <source>
        <dbReference type="SAM" id="Phobius"/>
    </source>
</evidence>
<dbReference type="SUPFAM" id="SSF47336">
    <property type="entry name" value="ACP-like"/>
    <property type="match status" value="1"/>
</dbReference>
<feature type="domain" description="Carrier" evidence="4">
    <location>
        <begin position="6"/>
        <end position="86"/>
    </location>
</feature>
<organism evidence="5 6">
    <name type="scientific">Legionella brunensis</name>
    <dbReference type="NCBI Taxonomy" id="29422"/>
    <lineage>
        <taxon>Bacteria</taxon>
        <taxon>Pseudomonadati</taxon>
        <taxon>Pseudomonadota</taxon>
        <taxon>Gammaproteobacteria</taxon>
        <taxon>Legionellales</taxon>
        <taxon>Legionellaceae</taxon>
        <taxon>Legionella</taxon>
    </lineage>
</organism>
<dbReference type="InterPro" id="IPR036736">
    <property type="entry name" value="ACP-like_sf"/>
</dbReference>
<dbReference type="STRING" id="29422.Lbru_1276"/>
<keyword evidence="5" id="KW-0808">Transferase</keyword>
<evidence type="ECO:0000259" key="4">
    <source>
        <dbReference type="PROSITE" id="PS50075"/>
    </source>
</evidence>
<sequence length="936" mass="104071">MKLHQNEIEQQLISITREFLLELEAERAVQAITLEASLERELGIGSLGKTELFQRIEKVFSIRLPENAMIKADSLVDLAKIIQQISPASSIPTDTQQFSPILETLSLNLTTATTLLDVIRIYAAKEPKRPHIYLQNELGKEQIIHYGELLEKALLVANGLWKRGIQPGETIAIMLPTHEEFFYTFCGILLAGAIPIPIYPPFRPDQIEEYTKREAKILKNAQARILVTFSQAKSLSQILRTFIPSLKEVVTLNNLQTPAADSSPSISVAFNDIALIQYTSGSTGDPKGVTLTHANIIANIRSIGKSVPVKPTDICVSWLPLYHDMGLMTWLASLYFGLPVTILSPLAFLTRPERWLWAIHYHRGSLSGGPNFAYELCVKKIDPKDIEGLDLSSWRFAFNGAEAINPRTLERFSKKFSPYGFKIEAFAPVYGLAETTVGLTFPPTMRVPLIDKIQREFFEKENKAIPASQDTKHVIEYVGCGEPLIDHEIRIVNDAGNELPERMVGNIQFRGPSAMQGYYGNPAATAKTFHNGWWYTGDLGYCVGKELFITGRKKDLIIKAGRNLYPEEIEEIVSQIAGIRRGCIVAFGTTDPESGTEKLIVVAETYEITKEKKQQIRTEVIEKMASAIGLPPDVVILVPPKTILKTSSGKLQRSACKKAYLEGKLTKQRLPVKLQLIKLVLLSLRKKLSDGFSYLGKLLYSFYAGLMLILVFLLSWLIILPLPQHAAAKLTKFCTRLYCRLIACPITIHGSTNLHHPMIYVANHASYADSIVLLGVLPPGIIFVGKKELLKVPIIRTFIKKLKFISVDRMDFTKSRHNITLIKNAIQKGLSIVIFPEGTFTYATGLRPFKFGAFTVAAETGTAICPVSICGTRSILRDGSLLAKPGVIKVTIGEPIFAKGSDWNEVIRLHSLVRAEIAKNCDEPVIDIIVAGPITD</sequence>
<keyword evidence="3" id="KW-0812">Transmembrane</keyword>
<dbReference type="PANTHER" id="PTHR22754:SF32">
    <property type="entry name" value="DISCO-INTERACTING PROTEIN 2"/>
    <property type="match status" value="1"/>
</dbReference>
<evidence type="ECO:0000313" key="6">
    <source>
        <dbReference type="Proteomes" id="UP000054742"/>
    </source>
</evidence>
<feature type="transmembrane region" description="Helical" evidence="3">
    <location>
        <begin position="694"/>
        <end position="719"/>
    </location>
</feature>
<dbReference type="GO" id="GO:0016746">
    <property type="term" value="F:acyltransferase activity"/>
    <property type="evidence" value="ECO:0007669"/>
    <property type="project" value="InterPro"/>
</dbReference>
<dbReference type="Gene3D" id="3.30.300.30">
    <property type="match status" value="1"/>
</dbReference>
<dbReference type="CDD" id="cd07989">
    <property type="entry name" value="LPLAT_AGPAT-like"/>
    <property type="match status" value="1"/>
</dbReference>
<dbReference type="PROSITE" id="PS50075">
    <property type="entry name" value="CARRIER"/>
    <property type="match status" value="1"/>
</dbReference>
<dbReference type="GO" id="GO:0006633">
    <property type="term" value="P:fatty acid biosynthetic process"/>
    <property type="evidence" value="ECO:0007669"/>
    <property type="project" value="TreeGrafter"/>
</dbReference>
<dbReference type="InterPro" id="IPR020845">
    <property type="entry name" value="AMP-binding_CS"/>
</dbReference>
<dbReference type="PATRIC" id="fig|29422.6.peg.1351"/>
<dbReference type="EMBL" id="LNXV01000008">
    <property type="protein sequence ID" value="KTC85061.1"/>
    <property type="molecule type" value="Genomic_DNA"/>
</dbReference>
<dbReference type="AlphaFoldDB" id="A0A0W0SPX8"/>
<dbReference type="PROSITE" id="PS00455">
    <property type="entry name" value="AMP_BINDING"/>
    <property type="match status" value="1"/>
</dbReference>
<dbReference type="InterPro" id="IPR045851">
    <property type="entry name" value="AMP-bd_C_sf"/>
</dbReference>
<dbReference type="SUPFAM" id="SSF69593">
    <property type="entry name" value="Glycerol-3-phosphate (1)-acyltransferase"/>
    <property type="match status" value="1"/>
</dbReference>
<dbReference type="InterPro" id="IPR000873">
    <property type="entry name" value="AMP-dep_synth/lig_dom"/>
</dbReference>
<dbReference type="OrthoDB" id="9757559at2"/>
<gene>
    <name evidence="5" type="ORF">Lbru_1276</name>
</gene>
<reference evidence="5 6" key="1">
    <citation type="submission" date="2015-11" db="EMBL/GenBank/DDBJ databases">
        <title>Genomic analysis of 38 Legionella species identifies large and diverse effector repertoires.</title>
        <authorList>
            <person name="Burstein D."/>
            <person name="Amaro F."/>
            <person name="Zusman T."/>
            <person name="Lifshitz Z."/>
            <person name="Cohen O."/>
            <person name="Gilbert J.A."/>
            <person name="Pupko T."/>
            <person name="Shuman H.A."/>
            <person name="Segal G."/>
        </authorList>
    </citation>
    <scope>NUCLEOTIDE SEQUENCE [LARGE SCALE GENOMIC DNA]</scope>
    <source>
        <strain evidence="5 6">ATCC 43878</strain>
    </source>
</reference>
<evidence type="ECO:0000256" key="1">
    <source>
        <dbReference type="ARBA" id="ARBA00006432"/>
    </source>
</evidence>
<evidence type="ECO:0000313" key="5">
    <source>
        <dbReference type="EMBL" id="KTC85061.1"/>
    </source>
</evidence>
<comment type="similarity">
    <text evidence="1">Belongs to the ATP-dependent AMP-binding enzyme family.</text>
</comment>
<comment type="caution">
    <text evidence="5">The sequence shown here is derived from an EMBL/GenBank/DDBJ whole genome shotgun (WGS) entry which is preliminary data.</text>
</comment>
<accession>A0A0W0SPX8</accession>
<dbReference type="Gene3D" id="3.40.50.12780">
    <property type="entry name" value="N-terminal domain of ligase-like"/>
    <property type="match status" value="1"/>
</dbReference>
<dbReference type="Proteomes" id="UP000054742">
    <property type="component" value="Unassembled WGS sequence"/>
</dbReference>
<dbReference type="GO" id="GO:0070566">
    <property type="term" value="F:adenylyltransferase activity"/>
    <property type="evidence" value="ECO:0007669"/>
    <property type="project" value="TreeGrafter"/>
</dbReference>
<dbReference type="GO" id="GO:0071766">
    <property type="term" value="P:Actinobacterium-type cell wall biogenesis"/>
    <property type="evidence" value="ECO:0007669"/>
    <property type="project" value="UniProtKB-ARBA"/>
</dbReference>
<dbReference type="PANTHER" id="PTHR22754">
    <property type="entry name" value="DISCO-INTERACTING PROTEIN 2 DIP2 -RELATED"/>
    <property type="match status" value="1"/>
</dbReference>
<protein>
    <submittedName>
        <fullName evidence="5">Acetyltransferase</fullName>
    </submittedName>
</protein>
<keyword evidence="6" id="KW-1185">Reference proteome</keyword>
<dbReference type="InterPro" id="IPR042099">
    <property type="entry name" value="ANL_N_sf"/>
</dbReference>
<keyword evidence="3" id="KW-0472">Membrane</keyword>
<dbReference type="Pfam" id="PF01553">
    <property type="entry name" value="Acyltransferase"/>
    <property type="match status" value="1"/>
</dbReference>
<dbReference type="InterPro" id="IPR009081">
    <property type="entry name" value="PP-bd_ACP"/>
</dbReference>
<dbReference type="GO" id="GO:0016874">
    <property type="term" value="F:ligase activity"/>
    <property type="evidence" value="ECO:0007669"/>
    <property type="project" value="UniProtKB-KW"/>
</dbReference>
<dbReference type="CDD" id="cd05931">
    <property type="entry name" value="FAAL"/>
    <property type="match status" value="1"/>
</dbReference>
<dbReference type="GO" id="GO:0005886">
    <property type="term" value="C:plasma membrane"/>
    <property type="evidence" value="ECO:0007669"/>
    <property type="project" value="TreeGrafter"/>
</dbReference>
<dbReference type="FunFam" id="3.40.50.12780:FF:000013">
    <property type="entry name" value="Long-chain-fatty-acid--AMP ligase FadD32"/>
    <property type="match status" value="1"/>
</dbReference>
<dbReference type="Pfam" id="PF00501">
    <property type="entry name" value="AMP-binding"/>
    <property type="match status" value="1"/>
</dbReference>
<keyword evidence="2" id="KW-0436">Ligase</keyword>
<feature type="transmembrane region" description="Helical" evidence="3">
    <location>
        <begin position="327"/>
        <end position="349"/>
    </location>
</feature>
<dbReference type="SUPFAM" id="SSF56801">
    <property type="entry name" value="Acetyl-CoA synthetase-like"/>
    <property type="match status" value="1"/>
</dbReference>
<dbReference type="SMART" id="SM00563">
    <property type="entry name" value="PlsC"/>
    <property type="match status" value="1"/>
</dbReference>
<dbReference type="InterPro" id="IPR040097">
    <property type="entry name" value="FAAL/FAAC"/>
</dbReference>
<dbReference type="InterPro" id="IPR002123">
    <property type="entry name" value="Plipid/glycerol_acylTrfase"/>
</dbReference>
<keyword evidence="3" id="KW-1133">Transmembrane helix</keyword>
<dbReference type="Pfam" id="PF00550">
    <property type="entry name" value="PP-binding"/>
    <property type="match status" value="1"/>
</dbReference>
<evidence type="ECO:0000256" key="2">
    <source>
        <dbReference type="ARBA" id="ARBA00022598"/>
    </source>
</evidence>
<name>A0A0W0SPX8_9GAMM</name>
<dbReference type="RefSeq" id="WP_083500841.1">
    <property type="nucleotide sequence ID" value="NZ_CAAAHU010000006.1"/>
</dbReference>